<keyword evidence="7 10" id="KW-0067">ATP-binding</keyword>
<evidence type="ECO:0000256" key="2">
    <source>
        <dbReference type="ARBA" id="ARBA00022475"/>
    </source>
</evidence>
<dbReference type="InterPro" id="IPR050338">
    <property type="entry name" value="DisA"/>
</dbReference>
<dbReference type="AlphaFoldDB" id="A0A7C5L2X8"/>
<keyword evidence="5 10" id="KW-0548">Nucleotidyltransferase</keyword>
<evidence type="ECO:0000256" key="10">
    <source>
        <dbReference type="HAMAP-Rule" id="MF_01499"/>
    </source>
</evidence>
<dbReference type="PANTHER" id="PTHR34185">
    <property type="entry name" value="DIADENYLATE CYCLASE"/>
    <property type="match status" value="1"/>
</dbReference>
<evidence type="ECO:0000256" key="1">
    <source>
        <dbReference type="ARBA" id="ARBA00000877"/>
    </source>
</evidence>
<feature type="transmembrane region" description="Helical" evidence="10">
    <location>
        <begin position="15"/>
        <end position="33"/>
    </location>
</feature>
<comment type="function">
    <text evidence="10">Catalyzes the condensation of 2 ATP molecules into cyclic di-AMP (c-di-AMP), a second messenger used to regulate differing processes in different bacteria.</text>
</comment>
<dbReference type="InterPro" id="IPR003390">
    <property type="entry name" value="DNA_integrity_scan_DisA_N"/>
</dbReference>
<dbReference type="PANTHER" id="PTHR34185:SF1">
    <property type="entry name" value="DIADENYLATE CYCLASE"/>
    <property type="match status" value="1"/>
</dbReference>
<keyword evidence="3 10" id="KW-0808">Transferase</keyword>
<keyword evidence="2 10" id="KW-1003">Cell membrane</keyword>
<comment type="similarity">
    <text evidence="10">Belongs to the adenylate cyclase family. DacA/CdaA subfamily.</text>
</comment>
<dbReference type="SUPFAM" id="SSF143597">
    <property type="entry name" value="YojJ-like"/>
    <property type="match status" value="1"/>
</dbReference>
<reference evidence="12" key="1">
    <citation type="journal article" date="2020" name="mSystems">
        <title>Genome- and Community-Level Interaction Insights into Carbon Utilization and Element Cycling Functions of Hydrothermarchaeota in Hydrothermal Sediment.</title>
        <authorList>
            <person name="Zhou Z."/>
            <person name="Liu Y."/>
            <person name="Xu W."/>
            <person name="Pan J."/>
            <person name="Luo Z.H."/>
            <person name="Li M."/>
        </authorList>
    </citation>
    <scope>NUCLEOTIDE SEQUENCE [LARGE SCALE GENOMIC DNA]</scope>
    <source>
        <strain evidence="12">HyVt-501</strain>
    </source>
</reference>
<gene>
    <name evidence="10" type="primary">dacA</name>
    <name evidence="12" type="ORF">ENJ61_05590</name>
</gene>
<dbReference type="GO" id="GO:0006171">
    <property type="term" value="P:cAMP biosynthetic process"/>
    <property type="evidence" value="ECO:0007669"/>
    <property type="project" value="InterPro"/>
</dbReference>
<dbReference type="GO" id="GO:0005524">
    <property type="term" value="F:ATP binding"/>
    <property type="evidence" value="ECO:0007669"/>
    <property type="project" value="UniProtKB-UniRule"/>
</dbReference>
<dbReference type="Gene3D" id="3.40.1700.10">
    <property type="entry name" value="DNA integrity scanning protein, DisA, N-terminal domain"/>
    <property type="match status" value="1"/>
</dbReference>
<dbReference type="PIRSF" id="PIRSF004793">
    <property type="entry name" value="UCP004793"/>
    <property type="match status" value="1"/>
</dbReference>
<comment type="caution">
    <text evidence="12">The sequence shown here is derived from an EMBL/GenBank/DDBJ whole genome shotgun (WGS) entry which is preliminary data.</text>
</comment>
<evidence type="ECO:0000313" key="12">
    <source>
        <dbReference type="EMBL" id="HHJ64364.1"/>
    </source>
</evidence>
<dbReference type="InterPro" id="IPR014046">
    <property type="entry name" value="C-di-AMP_synthase"/>
</dbReference>
<comment type="caution">
    <text evidence="10">Lacks conserved residue(s) required for the propagation of feature annotation.</text>
</comment>
<dbReference type="Pfam" id="PF19293">
    <property type="entry name" value="CdaA_N"/>
    <property type="match status" value="1"/>
</dbReference>
<dbReference type="NCBIfam" id="TIGR00159">
    <property type="entry name" value="diadenylate cyclase CdaA"/>
    <property type="match status" value="1"/>
</dbReference>
<dbReference type="Pfam" id="PF02457">
    <property type="entry name" value="DAC"/>
    <property type="match status" value="1"/>
</dbReference>
<evidence type="ECO:0000256" key="9">
    <source>
        <dbReference type="ARBA" id="ARBA00023136"/>
    </source>
</evidence>
<dbReference type="EC" id="2.7.7.85" evidence="10"/>
<evidence type="ECO:0000256" key="6">
    <source>
        <dbReference type="ARBA" id="ARBA00022741"/>
    </source>
</evidence>
<dbReference type="InterPro" id="IPR036888">
    <property type="entry name" value="DNA_integrity_DisA_N_sf"/>
</dbReference>
<dbReference type="PROSITE" id="PS51794">
    <property type="entry name" value="DAC"/>
    <property type="match status" value="1"/>
</dbReference>
<evidence type="ECO:0000256" key="4">
    <source>
        <dbReference type="ARBA" id="ARBA00022692"/>
    </source>
</evidence>
<keyword evidence="6 10" id="KW-0547">Nucleotide-binding</keyword>
<keyword evidence="8 10" id="KW-1133">Transmembrane helix</keyword>
<dbReference type="EMBL" id="DRNB01000201">
    <property type="protein sequence ID" value="HHJ64364.1"/>
    <property type="molecule type" value="Genomic_DNA"/>
</dbReference>
<keyword evidence="4 10" id="KW-0812">Transmembrane</keyword>
<proteinExistence type="inferred from homology"/>
<evidence type="ECO:0000259" key="11">
    <source>
        <dbReference type="PROSITE" id="PS51794"/>
    </source>
</evidence>
<comment type="subunit">
    <text evidence="10">Probably a homodimer.</text>
</comment>
<accession>A0A7C5L2X8</accession>
<dbReference type="InterPro" id="IPR045585">
    <property type="entry name" value="CdaA_N"/>
</dbReference>
<feature type="transmembrane region" description="Helical" evidence="10">
    <location>
        <begin position="40"/>
        <end position="57"/>
    </location>
</feature>
<dbReference type="FunFam" id="3.40.1700.10:FF:000002">
    <property type="entry name" value="Diadenylate cyclase"/>
    <property type="match status" value="1"/>
</dbReference>
<dbReference type="GO" id="GO:0004016">
    <property type="term" value="F:adenylate cyclase activity"/>
    <property type="evidence" value="ECO:0007669"/>
    <property type="project" value="UniProtKB-UniRule"/>
</dbReference>
<dbReference type="Proteomes" id="UP000885792">
    <property type="component" value="Unassembled WGS sequence"/>
</dbReference>
<evidence type="ECO:0000256" key="7">
    <source>
        <dbReference type="ARBA" id="ARBA00022840"/>
    </source>
</evidence>
<protein>
    <recommendedName>
        <fullName evidence="10">Diadenylate cyclase</fullName>
        <shortName evidence="10">DAC</shortName>
        <ecNumber evidence="10">2.7.7.85</ecNumber>
    </recommendedName>
    <alternativeName>
        <fullName evidence="10">Cyclic-di-AMP synthase</fullName>
        <shortName evidence="10">c-di-AMP synthase</shortName>
    </alternativeName>
</protein>
<organism evidence="12">
    <name type="scientific">Aquifex aeolicus</name>
    <dbReference type="NCBI Taxonomy" id="63363"/>
    <lineage>
        <taxon>Bacteria</taxon>
        <taxon>Pseudomonadati</taxon>
        <taxon>Aquificota</taxon>
        <taxon>Aquificia</taxon>
        <taxon>Aquificales</taxon>
        <taxon>Aquificaceae</taxon>
        <taxon>Aquifex</taxon>
    </lineage>
</organism>
<comment type="catalytic activity">
    <reaction evidence="1 10">
        <text>2 ATP = 3',3'-c-di-AMP + 2 diphosphate</text>
        <dbReference type="Rhea" id="RHEA:35655"/>
        <dbReference type="ChEBI" id="CHEBI:30616"/>
        <dbReference type="ChEBI" id="CHEBI:33019"/>
        <dbReference type="ChEBI" id="CHEBI:71500"/>
        <dbReference type="EC" id="2.7.7.85"/>
    </reaction>
</comment>
<dbReference type="InterPro" id="IPR034701">
    <property type="entry name" value="CdaA"/>
</dbReference>
<evidence type="ECO:0000256" key="3">
    <source>
        <dbReference type="ARBA" id="ARBA00022679"/>
    </source>
</evidence>
<keyword evidence="9 10" id="KW-0472">Membrane</keyword>
<name>A0A7C5L2X8_AQUAO</name>
<evidence type="ECO:0000256" key="5">
    <source>
        <dbReference type="ARBA" id="ARBA00022695"/>
    </source>
</evidence>
<dbReference type="GO" id="GO:0106408">
    <property type="term" value="F:diadenylate cyclase activity"/>
    <property type="evidence" value="ECO:0007669"/>
    <property type="project" value="UniProtKB-EC"/>
</dbReference>
<sequence length="257" mass="29046">MAFEVLRELFGLRDLVDILTVSVFIYGIIYFLVVTKGFQILRALIFIGVFWVVAELIQLRTLSWIFEKLWTLGLFSIVVVFQPEIRRALARIGERTKVIKLASLEERTMERIVRACRFMSDRQIGALIVIERHHSVEDVIEGCVYLDATVSVELIITIFYPTTPLHDGAVIVRGDRIAFASCVLPLSKTAKLPKKYGTRHRAALGISEETDAIAVVVSEETGEISLAVGGNLERNLDPEMLRDRLEQLMGLRRDEAS</sequence>
<evidence type="ECO:0000256" key="8">
    <source>
        <dbReference type="ARBA" id="ARBA00022989"/>
    </source>
</evidence>
<dbReference type="HAMAP" id="MF_01499">
    <property type="entry name" value="DacA"/>
    <property type="match status" value="1"/>
</dbReference>
<feature type="domain" description="DAC" evidence="11">
    <location>
        <begin position="82"/>
        <end position="238"/>
    </location>
</feature>